<sequence>MGTKGFTLIELIIVAAIVGILVAVAVPAYQDYIIRARVVEGLEMASAAKLAVVEKSLIDNALPANQAETGYVTPAPTANVLSIVIGAQGVITITYTAKAGNGTITLVPTVDANNRILTWDCTGGTLISRYRPAYCRP</sequence>
<feature type="transmembrane region" description="Helical" evidence="4">
    <location>
        <begin position="6"/>
        <end position="29"/>
    </location>
</feature>
<evidence type="ECO:0000256" key="1">
    <source>
        <dbReference type="ARBA" id="ARBA00005233"/>
    </source>
</evidence>
<keyword evidence="6" id="KW-1185">Reference proteome</keyword>
<protein>
    <submittedName>
        <fullName evidence="5">Pilus assembly protein</fullName>
    </submittedName>
</protein>
<reference evidence="5 6" key="1">
    <citation type="submission" date="2014-05" db="EMBL/GenBank/DDBJ databases">
        <authorList>
            <person name="Rizzardi K."/>
            <person name="Winiecka-Krusnell J."/>
            <person name="Ramliden M."/>
            <person name="Alm E."/>
            <person name="Andersson S."/>
            <person name="Byfors S."/>
        </authorList>
    </citation>
    <scope>NUCLEOTIDE SEQUENCE [LARGE SCALE GENOMIC DNA]</scope>
    <source>
        <strain evidence="5 6">LEGN</strain>
    </source>
</reference>
<dbReference type="GO" id="GO:0044096">
    <property type="term" value="C:type IV pilus"/>
    <property type="evidence" value="ECO:0007669"/>
    <property type="project" value="TreeGrafter"/>
</dbReference>
<dbReference type="STRING" id="1498499.EP47_13715"/>
<keyword evidence="4" id="KW-0812">Transmembrane</keyword>
<dbReference type="RefSeq" id="WP_035890651.1">
    <property type="nucleotide sequence ID" value="NZ_JNCF01000043.1"/>
</dbReference>
<evidence type="ECO:0000256" key="2">
    <source>
        <dbReference type="ARBA" id="ARBA00022481"/>
    </source>
</evidence>
<dbReference type="InterPro" id="IPR045584">
    <property type="entry name" value="Pilin-like"/>
</dbReference>
<keyword evidence="4" id="KW-1133">Transmembrane helix</keyword>
<dbReference type="InterPro" id="IPR001082">
    <property type="entry name" value="Pilin"/>
</dbReference>
<keyword evidence="3" id="KW-0281">Fimbrium</keyword>
<dbReference type="GO" id="GO:0007155">
    <property type="term" value="P:cell adhesion"/>
    <property type="evidence" value="ECO:0007669"/>
    <property type="project" value="InterPro"/>
</dbReference>
<dbReference type="PANTHER" id="PTHR30093:SF34">
    <property type="entry name" value="PREPILIN PEPTIDASE-DEPENDENT PROTEIN D"/>
    <property type="match status" value="1"/>
</dbReference>
<dbReference type="Gene3D" id="3.30.700.10">
    <property type="entry name" value="Glycoprotein, Type 4 Pilin"/>
    <property type="match status" value="1"/>
</dbReference>
<evidence type="ECO:0000313" key="6">
    <source>
        <dbReference type="Proteomes" id="UP000054422"/>
    </source>
</evidence>
<evidence type="ECO:0000256" key="4">
    <source>
        <dbReference type="SAM" id="Phobius"/>
    </source>
</evidence>
<name>A0A0A2SNL5_9GAMM</name>
<accession>A0A0A2SNL5</accession>
<dbReference type="Proteomes" id="UP000054422">
    <property type="component" value="Unassembled WGS sequence"/>
</dbReference>
<dbReference type="GO" id="GO:0043107">
    <property type="term" value="P:type IV pilus-dependent motility"/>
    <property type="evidence" value="ECO:0007669"/>
    <property type="project" value="TreeGrafter"/>
</dbReference>
<evidence type="ECO:0000256" key="3">
    <source>
        <dbReference type="RuleBase" id="RU000389"/>
    </source>
</evidence>
<dbReference type="Pfam" id="PF00114">
    <property type="entry name" value="Pilin"/>
    <property type="match status" value="1"/>
</dbReference>
<proteinExistence type="inferred from homology"/>
<keyword evidence="2" id="KW-0488">Methylation</keyword>
<dbReference type="AlphaFoldDB" id="A0A0A2SNL5"/>
<gene>
    <name evidence="5" type="ORF">EP47_13715</name>
</gene>
<dbReference type="PROSITE" id="PS00409">
    <property type="entry name" value="PROKAR_NTER_METHYL"/>
    <property type="match status" value="1"/>
</dbReference>
<dbReference type="SUPFAM" id="SSF54523">
    <property type="entry name" value="Pili subunits"/>
    <property type="match status" value="1"/>
</dbReference>
<evidence type="ECO:0000313" key="5">
    <source>
        <dbReference type="EMBL" id="KGP62740.1"/>
    </source>
</evidence>
<dbReference type="InterPro" id="IPR012902">
    <property type="entry name" value="N_methyl_site"/>
</dbReference>
<dbReference type="PANTHER" id="PTHR30093">
    <property type="entry name" value="GENERAL SECRETION PATHWAY PROTEIN G"/>
    <property type="match status" value="1"/>
</dbReference>
<dbReference type="OrthoDB" id="115249at2"/>
<organism evidence="5 6">
    <name type="scientific">Legionella norrlandica</name>
    <dbReference type="NCBI Taxonomy" id="1498499"/>
    <lineage>
        <taxon>Bacteria</taxon>
        <taxon>Pseudomonadati</taxon>
        <taxon>Pseudomonadota</taxon>
        <taxon>Gammaproteobacteria</taxon>
        <taxon>Legionellales</taxon>
        <taxon>Legionellaceae</taxon>
        <taxon>Legionella</taxon>
    </lineage>
</organism>
<dbReference type="Pfam" id="PF07963">
    <property type="entry name" value="N_methyl"/>
    <property type="match status" value="1"/>
</dbReference>
<comment type="caution">
    <text evidence="5">The sequence shown here is derived from an EMBL/GenBank/DDBJ whole genome shotgun (WGS) entry which is preliminary data.</text>
</comment>
<comment type="similarity">
    <text evidence="1 3">Belongs to the N-Me-Phe pilin family.</text>
</comment>
<dbReference type="NCBIfam" id="TIGR02532">
    <property type="entry name" value="IV_pilin_GFxxxE"/>
    <property type="match status" value="1"/>
</dbReference>
<dbReference type="EMBL" id="JNCF01000043">
    <property type="protein sequence ID" value="KGP62740.1"/>
    <property type="molecule type" value="Genomic_DNA"/>
</dbReference>
<keyword evidence="4" id="KW-0472">Membrane</keyword>